<dbReference type="Proteomes" id="UP000034492">
    <property type="component" value="Unassembled WGS sequence"/>
</dbReference>
<evidence type="ECO:0000256" key="5">
    <source>
        <dbReference type="ARBA" id="ARBA00022842"/>
    </source>
</evidence>
<organism evidence="8 9">
    <name type="scientific">Candidatus Daviesbacteria bacterium GW2011_GWB1_36_5</name>
    <dbReference type="NCBI Taxonomy" id="1618426"/>
    <lineage>
        <taxon>Bacteria</taxon>
        <taxon>Candidatus Daviesiibacteriota</taxon>
    </lineage>
</organism>
<dbReference type="AlphaFoldDB" id="A0A0G0F933"/>
<gene>
    <name evidence="6" type="primary">vapC</name>
    <name evidence="8" type="ORF">US19_C0009G0037</name>
</gene>
<dbReference type="PANTHER" id="PTHR35901">
    <property type="entry name" value="RIBONUCLEASE VAPC3"/>
    <property type="match status" value="1"/>
</dbReference>
<evidence type="ECO:0000256" key="6">
    <source>
        <dbReference type="HAMAP-Rule" id="MF_00265"/>
    </source>
</evidence>
<dbReference type="GO" id="GO:0016787">
    <property type="term" value="F:hydrolase activity"/>
    <property type="evidence" value="ECO:0007669"/>
    <property type="project" value="UniProtKB-KW"/>
</dbReference>
<dbReference type="Pfam" id="PF01850">
    <property type="entry name" value="PIN"/>
    <property type="match status" value="1"/>
</dbReference>
<feature type="binding site" evidence="6">
    <location>
        <position position="5"/>
    </location>
    <ligand>
        <name>Mg(2+)</name>
        <dbReference type="ChEBI" id="CHEBI:18420"/>
    </ligand>
</feature>
<name>A0A0G0F933_9BACT</name>
<dbReference type="InterPro" id="IPR022907">
    <property type="entry name" value="VapC_family"/>
</dbReference>
<evidence type="ECO:0000313" key="9">
    <source>
        <dbReference type="Proteomes" id="UP000034492"/>
    </source>
</evidence>
<evidence type="ECO:0000256" key="1">
    <source>
        <dbReference type="ARBA" id="ARBA00022649"/>
    </source>
</evidence>
<keyword evidence="4 6" id="KW-0378">Hydrolase</keyword>
<feature type="binding site" evidence="6">
    <location>
        <position position="100"/>
    </location>
    <ligand>
        <name>Mg(2+)</name>
        <dbReference type="ChEBI" id="CHEBI:18420"/>
    </ligand>
</feature>
<dbReference type="CDD" id="cd09873">
    <property type="entry name" value="PIN_Pae0151-like"/>
    <property type="match status" value="1"/>
</dbReference>
<comment type="cofactor">
    <cofactor evidence="6">
        <name>Mg(2+)</name>
        <dbReference type="ChEBI" id="CHEBI:18420"/>
    </cofactor>
</comment>
<dbReference type="PANTHER" id="PTHR35901:SF1">
    <property type="entry name" value="EXONUCLEASE VAPC9"/>
    <property type="match status" value="1"/>
</dbReference>
<dbReference type="HAMAP" id="MF_00265">
    <property type="entry name" value="VapC_Nob1"/>
    <property type="match status" value="1"/>
</dbReference>
<evidence type="ECO:0000256" key="2">
    <source>
        <dbReference type="ARBA" id="ARBA00022722"/>
    </source>
</evidence>
<keyword evidence="5 6" id="KW-0460">Magnesium</keyword>
<evidence type="ECO:0000259" key="7">
    <source>
        <dbReference type="Pfam" id="PF01850"/>
    </source>
</evidence>
<dbReference type="InterPro" id="IPR029060">
    <property type="entry name" value="PIN-like_dom_sf"/>
</dbReference>
<keyword evidence="2 6" id="KW-0540">Nuclease</keyword>
<protein>
    <recommendedName>
        <fullName evidence="6">Ribonuclease VapC</fullName>
        <shortName evidence="6">RNase VapC</shortName>
        <ecNumber evidence="6">3.1.-.-</ecNumber>
    </recommendedName>
    <alternativeName>
        <fullName evidence="6">Toxin VapC</fullName>
    </alternativeName>
</protein>
<accession>A0A0G0F933</accession>
<dbReference type="InterPro" id="IPR051619">
    <property type="entry name" value="TypeII_TA_RNase_PINc/VapC"/>
</dbReference>
<sequence length="141" mass="15980">MIVVDTSVAFKWFDPTEDFSLEAEKILKDHLAGKNIIIVPDLFFYELANSWATKSELTLNKITRNFKDLEKIKLLVEIIDLKSVSKAAKMSKKCRVSVYDAIYAVLAKEKGCNLITADSRFVKQVGLAFVKDLGEFGERKN</sequence>
<dbReference type="InterPro" id="IPR044153">
    <property type="entry name" value="PIN_Pae0151-like"/>
</dbReference>
<dbReference type="InterPro" id="IPR002716">
    <property type="entry name" value="PIN_dom"/>
</dbReference>
<keyword evidence="3 6" id="KW-0479">Metal-binding</keyword>
<dbReference type="Gene3D" id="3.40.50.1010">
    <property type="entry name" value="5'-nuclease"/>
    <property type="match status" value="1"/>
</dbReference>
<dbReference type="GO" id="GO:0090729">
    <property type="term" value="F:toxin activity"/>
    <property type="evidence" value="ECO:0007669"/>
    <property type="project" value="UniProtKB-KW"/>
</dbReference>
<feature type="domain" description="PIN" evidence="7">
    <location>
        <begin position="2"/>
        <end position="123"/>
    </location>
</feature>
<evidence type="ECO:0000256" key="3">
    <source>
        <dbReference type="ARBA" id="ARBA00022723"/>
    </source>
</evidence>
<evidence type="ECO:0000313" key="8">
    <source>
        <dbReference type="EMBL" id="KKQ10035.1"/>
    </source>
</evidence>
<comment type="similarity">
    <text evidence="6">Belongs to the PINc/VapC protein family.</text>
</comment>
<dbReference type="EC" id="3.1.-.-" evidence="6"/>
<proteinExistence type="inferred from homology"/>
<comment type="caution">
    <text evidence="8">The sequence shown here is derived from an EMBL/GenBank/DDBJ whole genome shotgun (WGS) entry which is preliminary data.</text>
</comment>
<comment type="function">
    <text evidence="6">Toxic component of a toxin-antitoxin (TA) system. An RNase.</text>
</comment>
<keyword evidence="1 6" id="KW-1277">Toxin-antitoxin system</keyword>
<dbReference type="SUPFAM" id="SSF88723">
    <property type="entry name" value="PIN domain-like"/>
    <property type="match status" value="1"/>
</dbReference>
<keyword evidence="6" id="KW-0800">Toxin</keyword>
<dbReference type="GO" id="GO:0004540">
    <property type="term" value="F:RNA nuclease activity"/>
    <property type="evidence" value="ECO:0007669"/>
    <property type="project" value="InterPro"/>
</dbReference>
<reference evidence="8 9" key="1">
    <citation type="journal article" date="2015" name="Nature">
        <title>rRNA introns, odd ribosomes, and small enigmatic genomes across a large radiation of phyla.</title>
        <authorList>
            <person name="Brown C.T."/>
            <person name="Hug L.A."/>
            <person name="Thomas B.C."/>
            <person name="Sharon I."/>
            <person name="Castelle C.J."/>
            <person name="Singh A."/>
            <person name="Wilkins M.J."/>
            <person name="Williams K.H."/>
            <person name="Banfield J.F."/>
        </authorList>
    </citation>
    <scope>NUCLEOTIDE SEQUENCE [LARGE SCALE GENOMIC DNA]</scope>
</reference>
<evidence type="ECO:0000256" key="4">
    <source>
        <dbReference type="ARBA" id="ARBA00022801"/>
    </source>
</evidence>
<dbReference type="EMBL" id="LBSA01000009">
    <property type="protein sequence ID" value="KKQ10035.1"/>
    <property type="molecule type" value="Genomic_DNA"/>
</dbReference>
<dbReference type="GO" id="GO:0000287">
    <property type="term" value="F:magnesium ion binding"/>
    <property type="evidence" value="ECO:0007669"/>
    <property type="project" value="UniProtKB-UniRule"/>
</dbReference>